<evidence type="ECO:0000313" key="3">
    <source>
        <dbReference type="Proteomes" id="UP000266673"/>
    </source>
</evidence>
<accession>A0A397UM43</accession>
<organism evidence="2 3">
    <name type="scientific">Gigaspora rosea</name>
    <dbReference type="NCBI Taxonomy" id="44941"/>
    <lineage>
        <taxon>Eukaryota</taxon>
        <taxon>Fungi</taxon>
        <taxon>Fungi incertae sedis</taxon>
        <taxon>Mucoromycota</taxon>
        <taxon>Glomeromycotina</taxon>
        <taxon>Glomeromycetes</taxon>
        <taxon>Diversisporales</taxon>
        <taxon>Gigasporaceae</taxon>
        <taxon>Gigaspora</taxon>
    </lineage>
</organism>
<keyword evidence="1" id="KW-1133">Transmembrane helix</keyword>
<name>A0A397UM43_9GLOM</name>
<keyword evidence="3" id="KW-1185">Reference proteome</keyword>
<protein>
    <submittedName>
        <fullName evidence="2">Uncharacterized protein</fullName>
    </submittedName>
</protein>
<feature type="transmembrane region" description="Helical" evidence="1">
    <location>
        <begin position="36"/>
        <end position="55"/>
    </location>
</feature>
<feature type="transmembrane region" description="Helical" evidence="1">
    <location>
        <begin position="12"/>
        <end position="30"/>
    </location>
</feature>
<proteinExistence type="predicted"/>
<evidence type="ECO:0000313" key="2">
    <source>
        <dbReference type="EMBL" id="RIB11315.1"/>
    </source>
</evidence>
<dbReference type="AlphaFoldDB" id="A0A397UM43"/>
<comment type="caution">
    <text evidence="2">The sequence shown here is derived from an EMBL/GenBank/DDBJ whole genome shotgun (WGS) entry which is preliminary data.</text>
</comment>
<sequence length="67" mass="7970">MSYNGTFFTNGNIYIIMNSWSIALVMYNWYKYNNLNAVILLFVFLACLFIFRCLYKFFNDSYGSTTI</sequence>
<reference evidence="2 3" key="1">
    <citation type="submission" date="2018-06" db="EMBL/GenBank/DDBJ databases">
        <title>Comparative genomics reveals the genomic features of Rhizophagus irregularis, R. cerebriforme, R. diaphanum and Gigaspora rosea, and their symbiotic lifestyle signature.</title>
        <authorList>
            <person name="Morin E."/>
            <person name="San Clemente H."/>
            <person name="Chen E.C.H."/>
            <person name="De La Providencia I."/>
            <person name="Hainaut M."/>
            <person name="Kuo A."/>
            <person name="Kohler A."/>
            <person name="Murat C."/>
            <person name="Tang N."/>
            <person name="Roy S."/>
            <person name="Loubradou J."/>
            <person name="Henrissat B."/>
            <person name="Grigoriev I.V."/>
            <person name="Corradi N."/>
            <person name="Roux C."/>
            <person name="Martin F.M."/>
        </authorList>
    </citation>
    <scope>NUCLEOTIDE SEQUENCE [LARGE SCALE GENOMIC DNA]</scope>
    <source>
        <strain evidence="2 3">DAOM 194757</strain>
    </source>
</reference>
<evidence type="ECO:0000256" key="1">
    <source>
        <dbReference type="SAM" id="Phobius"/>
    </source>
</evidence>
<keyword evidence="1" id="KW-0812">Transmembrane</keyword>
<dbReference type="Proteomes" id="UP000266673">
    <property type="component" value="Unassembled WGS sequence"/>
</dbReference>
<gene>
    <name evidence="2" type="ORF">C2G38_2103877</name>
</gene>
<dbReference type="EMBL" id="QKWP01001146">
    <property type="protein sequence ID" value="RIB11315.1"/>
    <property type="molecule type" value="Genomic_DNA"/>
</dbReference>
<keyword evidence="1" id="KW-0472">Membrane</keyword>